<dbReference type="InterPro" id="IPR041122">
    <property type="entry name" value="RecJ_OB"/>
</dbReference>
<keyword evidence="10" id="KW-1185">Reference proteome</keyword>
<evidence type="ECO:0000259" key="7">
    <source>
        <dbReference type="Pfam" id="PF02272"/>
    </source>
</evidence>
<dbReference type="NCBIfam" id="TIGR00644">
    <property type="entry name" value="recJ"/>
    <property type="match status" value="1"/>
</dbReference>
<protein>
    <recommendedName>
        <fullName evidence="2">Single-stranded-DNA-specific exonuclease RecJ</fullName>
    </recommendedName>
</protein>
<evidence type="ECO:0000256" key="1">
    <source>
        <dbReference type="ARBA" id="ARBA00005915"/>
    </source>
</evidence>
<dbReference type="InterPro" id="IPR001667">
    <property type="entry name" value="DDH_dom"/>
</dbReference>
<evidence type="ECO:0000256" key="2">
    <source>
        <dbReference type="ARBA" id="ARBA00019841"/>
    </source>
</evidence>
<comment type="similarity">
    <text evidence="1">Belongs to the RecJ family.</text>
</comment>
<dbReference type="RefSeq" id="WP_106521599.1">
    <property type="nucleotide sequence ID" value="NZ_PYGD01000001.1"/>
</dbReference>
<dbReference type="GO" id="GO:0003676">
    <property type="term" value="F:nucleic acid binding"/>
    <property type="evidence" value="ECO:0007669"/>
    <property type="project" value="InterPro"/>
</dbReference>
<feature type="domain" description="DHHA1" evidence="7">
    <location>
        <begin position="354"/>
        <end position="445"/>
    </location>
</feature>
<evidence type="ECO:0000259" key="8">
    <source>
        <dbReference type="Pfam" id="PF17768"/>
    </source>
</evidence>
<keyword evidence="5 9" id="KW-0269">Exonuclease</keyword>
<evidence type="ECO:0000256" key="5">
    <source>
        <dbReference type="ARBA" id="ARBA00022839"/>
    </source>
</evidence>
<dbReference type="SUPFAM" id="SSF64182">
    <property type="entry name" value="DHH phosphoesterases"/>
    <property type="match status" value="1"/>
</dbReference>
<dbReference type="OrthoDB" id="9809852at2"/>
<comment type="caution">
    <text evidence="9">The sequence shown here is derived from an EMBL/GenBank/DDBJ whole genome shotgun (WGS) entry which is preliminary data.</text>
</comment>
<dbReference type="Proteomes" id="UP000240572">
    <property type="component" value="Unassembled WGS sequence"/>
</dbReference>
<keyword evidence="4" id="KW-0378">Hydrolase</keyword>
<name>A0A2P8DCL9_9BACT</name>
<dbReference type="PANTHER" id="PTHR30255">
    <property type="entry name" value="SINGLE-STRANDED-DNA-SPECIFIC EXONUCLEASE RECJ"/>
    <property type="match status" value="1"/>
</dbReference>
<dbReference type="InterPro" id="IPR038763">
    <property type="entry name" value="DHH_sf"/>
</dbReference>
<dbReference type="GO" id="GO:0006310">
    <property type="term" value="P:DNA recombination"/>
    <property type="evidence" value="ECO:0007669"/>
    <property type="project" value="InterPro"/>
</dbReference>
<dbReference type="GO" id="GO:0008409">
    <property type="term" value="F:5'-3' exonuclease activity"/>
    <property type="evidence" value="ECO:0007669"/>
    <property type="project" value="InterPro"/>
</dbReference>
<organism evidence="9 10">
    <name type="scientific">Taibaiella chishuiensis</name>
    <dbReference type="NCBI Taxonomy" id="1434707"/>
    <lineage>
        <taxon>Bacteria</taxon>
        <taxon>Pseudomonadati</taxon>
        <taxon>Bacteroidota</taxon>
        <taxon>Chitinophagia</taxon>
        <taxon>Chitinophagales</taxon>
        <taxon>Chitinophagaceae</taxon>
        <taxon>Taibaiella</taxon>
    </lineage>
</organism>
<evidence type="ECO:0000256" key="4">
    <source>
        <dbReference type="ARBA" id="ARBA00022801"/>
    </source>
</evidence>
<dbReference type="Pfam" id="PF02272">
    <property type="entry name" value="DHHA1"/>
    <property type="match status" value="1"/>
</dbReference>
<evidence type="ECO:0000256" key="3">
    <source>
        <dbReference type="ARBA" id="ARBA00022722"/>
    </source>
</evidence>
<accession>A0A2P8DCL9</accession>
<proteinExistence type="inferred from homology"/>
<dbReference type="InterPro" id="IPR004610">
    <property type="entry name" value="RecJ"/>
</dbReference>
<dbReference type="Gene3D" id="3.90.1640.30">
    <property type="match status" value="1"/>
</dbReference>
<reference evidence="9 10" key="1">
    <citation type="submission" date="2018-03" db="EMBL/GenBank/DDBJ databases">
        <title>Genomic Encyclopedia of Type Strains, Phase III (KMG-III): the genomes of soil and plant-associated and newly described type strains.</title>
        <authorList>
            <person name="Whitman W."/>
        </authorList>
    </citation>
    <scope>NUCLEOTIDE SEQUENCE [LARGE SCALE GENOMIC DNA]</scope>
    <source>
        <strain evidence="9 10">CGMCC 1.12700</strain>
    </source>
</reference>
<feature type="domain" description="DDH" evidence="6">
    <location>
        <begin position="81"/>
        <end position="233"/>
    </location>
</feature>
<dbReference type="GO" id="GO:0006281">
    <property type="term" value="P:DNA repair"/>
    <property type="evidence" value="ECO:0007669"/>
    <property type="project" value="InterPro"/>
</dbReference>
<dbReference type="InterPro" id="IPR003156">
    <property type="entry name" value="DHHA1_dom"/>
</dbReference>
<dbReference type="Pfam" id="PF01368">
    <property type="entry name" value="DHH"/>
    <property type="match status" value="1"/>
</dbReference>
<dbReference type="InterPro" id="IPR051673">
    <property type="entry name" value="SSDNA_exonuclease_RecJ"/>
</dbReference>
<dbReference type="PANTHER" id="PTHR30255:SF2">
    <property type="entry name" value="SINGLE-STRANDED-DNA-SPECIFIC EXONUCLEASE RECJ"/>
    <property type="match status" value="1"/>
</dbReference>
<feature type="domain" description="RecJ OB" evidence="8">
    <location>
        <begin position="459"/>
        <end position="566"/>
    </location>
</feature>
<gene>
    <name evidence="9" type="ORF">B0I18_1011080</name>
</gene>
<evidence type="ECO:0000259" key="6">
    <source>
        <dbReference type="Pfam" id="PF01368"/>
    </source>
</evidence>
<evidence type="ECO:0000313" key="9">
    <source>
        <dbReference type="EMBL" id="PSK94917.1"/>
    </source>
</evidence>
<sequence>MAVEKVWKIKHADQAIVDNIAQSIKIHPALCRLLALRGMTDYDSSKDFFRPVMQHLHDPFLMKGMQVAVDRIGQAISRGEKVMIYGDYDVDGTTAVSVVYSFFIKNFPAGLFSFYVPHRYREGYGLSQEGIDTAETQGVTLVITLDCGIKSVERIAYAAGKGIDVIVCDHHTPDDHLPDAVAILNPKQHDCPYPFKELSGCGIGYKLISALAQVHQLPEENVVKYLDLVATSIAADIVPMDGENRVLAYYGIKRANEQPCLALQTIKQMVSIDRDLNISDLVFIIAPRINAAGRMDDARKAIDLFIEEDPLRSKELAEVLHADNFDRKEVDKSMTEEAINLMQQDVAGANNKSTVLFQPHWHKGVVGIVASRLIDHYYRPTIVLTESNGKVTGSARSVNGFNIYEAIHQCGDLLENYGGHYFAAGMTMHPDNLAAFRERFEQVVRDTIEPGSLQPVIDIDAEIRLSDITPGFFNIIRQFEPYGPTNLRPVFMSRAVSDWKGYSRVVKEMHIRFVVAQQEGFSITGIGFGMVDKFGLVAGGQPFDIIYTIDENEWNGSKTLQLKVIDIRAAEAQAINDK</sequence>
<dbReference type="Gene3D" id="3.10.310.30">
    <property type="match status" value="1"/>
</dbReference>
<dbReference type="EMBL" id="PYGD01000001">
    <property type="protein sequence ID" value="PSK94917.1"/>
    <property type="molecule type" value="Genomic_DNA"/>
</dbReference>
<dbReference type="Pfam" id="PF17768">
    <property type="entry name" value="RecJ_OB"/>
    <property type="match status" value="1"/>
</dbReference>
<keyword evidence="3" id="KW-0540">Nuclease</keyword>
<dbReference type="AlphaFoldDB" id="A0A2P8DCL9"/>
<evidence type="ECO:0000313" key="10">
    <source>
        <dbReference type="Proteomes" id="UP000240572"/>
    </source>
</evidence>